<dbReference type="AlphaFoldDB" id="A0AAD9FYM7"/>
<comment type="caution">
    <text evidence="1">The sequence shown here is derived from an EMBL/GenBank/DDBJ whole genome shotgun (WGS) entry which is preliminary data.</text>
</comment>
<gene>
    <name evidence="1" type="ORF">P3T76_015902</name>
</gene>
<keyword evidence="2" id="KW-1185">Reference proteome</keyword>
<accession>A0AAD9FYM7</accession>
<dbReference type="EMBL" id="JASMQC010000060">
    <property type="protein sequence ID" value="KAK1928601.1"/>
    <property type="molecule type" value="Genomic_DNA"/>
</dbReference>
<proteinExistence type="predicted"/>
<name>A0AAD9FYM7_9STRA</name>
<evidence type="ECO:0000313" key="2">
    <source>
        <dbReference type="Proteomes" id="UP001259832"/>
    </source>
</evidence>
<organism evidence="1 2">
    <name type="scientific">Phytophthora citrophthora</name>
    <dbReference type="NCBI Taxonomy" id="4793"/>
    <lineage>
        <taxon>Eukaryota</taxon>
        <taxon>Sar</taxon>
        <taxon>Stramenopiles</taxon>
        <taxon>Oomycota</taxon>
        <taxon>Peronosporomycetes</taxon>
        <taxon>Peronosporales</taxon>
        <taxon>Peronosporaceae</taxon>
        <taxon>Phytophthora</taxon>
    </lineage>
</organism>
<evidence type="ECO:0000313" key="1">
    <source>
        <dbReference type="EMBL" id="KAK1928601.1"/>
    </source>
</evidence>
<sequence length="118" mass="12866">MTSIIDPRAFAIAIELTTQLSSDGAFVDDHQRDVWSDDDAQISGNDGGDDSFTLDSEGAQVFREAIPDSVDIDTSTAGLSSNTSDSSTRHTLKPCLSWWSLIEHMVDVSREDLLAMGW</sequence>
<dbReference type="Proteomes" id="UP001259832">
    <property type="component" value="Unassembled WGS sequence"/>
</dbReference>
<protein>
    <submittedName>
        <fullName evidence="1">Uncharacterized protein</fullName>
    </submittedName>
</protein>
<reference evidence="1" key="1">
    <citation type="submission" date="2023-08" db="EMBL/GenBank/DDBJ databases">
        <title>Reference Genome Resource for the Citrus Pathogen Phytophthora citrophthora.</title>
        <authorList>
            <person name="Moller H."/>
            <person name="Coetzee B."/>
            <person name="Rose L.J."/>
            <person name="Van Niekerk J.M."/>
        </authorList>
    </citation>
    <scope>NUCLEOTIDE SEQUENCE</scope>
    <source>
        <strain evidence="1">STE-U-9442</strain>
    </source>
</reference>